<gene>
    <name evidence="8" type="ORF">AB1Y20_003191</name>
</gene>
<dbReference type="PANTHER" id="PTHR24353:SF37">
    <property type="entry name" value="CAMP-DEPENDENT PROTEIN KINASE CATALYTIC SUBUNIT PRKX"/>
    <property type="match status" value="1"/>
</dbReference>
<keyword evidence="3" id="KW-0547">Nucleotide-binding</keyword>
<dbReference type="GO" id="GO:0004691">
    <property type="term" value="F:cAMP-dependent protein kinase activity"/>
    <property type="evidence" value="ECO:0007669"/>
    <property type="project" value="TreeGrafter"/>
</dbReference>
<keyword evidence="5" id="KW-0067">ATP-binding</keyword>
<evidence type="ECO:0000313" key="9">
    <source>
        <dbReference type="Proteomes" id="UP001515480"/>
    </source>
</evidence>
<dbReference type="SUPFAM" id="SSF56112">
    <property type="entry name" value="Protein kinase-like (PK-like)"/>
    <property type="match status" value="1"/>
</dbReference>
<dbReference type="PROSITE" id="PS51285">
    <property type="entry name" value="AGC_KINASE_CTER"/>
    <property type="match status" value="1"/>
</dbReference>
<feature type="domain" description="Protein kinase" evidence="6">
    <location>
        <begin position="1"/>
        <end position="210"/>
    </location>
</feature>
<dbReference type="InterPro" id="IPR011009">
    <property type="entry name" value="Kinase-like_dom_sf"/>
</dbReference>
<keyword evidence="1" id="KW-0723">Serine/threonine-protein kinase</keyword>
<organism evidence="8 9">
    <name type="scientific">Prymnesium parvum</name>
    <name type="common">Toxic golden alga</name>
    <dbReference type="NCBI Taxonomy" id="97485"/>
    <lineage>
        <taxon>Eukaryota</taxon>
        <taxon>Haptista</taxon>
        <taxon>Haptophyta</taxon>
        <taxon>Prymnesiophyceae</taxon>
        <taxon>Prymnesiales</taxon>
        <taxon>Prymnesiaceae</taxon>
        <taxon>Prymnesium</taxon>
    </lineage>
</organism>
<dbReference type="Gene3D" id="3.30.200.20">
    <property type="entry name" value="Phosphorylase Kinase, domain 1"/>
    <property type="match status" value="1"/>
</dbReference>
<dbReference type="Proteomes" id="UP001515480">
    <property type="component" value="Unassembled WGS sequence"/>
</dbReference>
<name>A0AB34JE47_PRYPA</name>
<dbReference type="AlphaFoldDB" id="A0AB34JE47"/>
<sequence>MSEKAIWEGVSHPFIVSMYTSFQDATYMYMLLEFVVGGEVFAHLRRMGKFSNNHTRFYVGQIVLALDYLHSENICYRHLKPENLLLDMDGYIKMTDFGFAKKVEDRTWTICGTPEYLAPEIIQGLGHGKAVDWWALGVLMFEMLGGYPPFHDENPFGIYQRVLQGKVELPHFFDMSACHLISKLLTHDLSKRMGGVDRCCDAQVRCHEWFCDLSFAELEAKLMPAPLIPAVEGDDDTEQYEDYPDSVEFATQAFNMDVDATLFHSF</sequence>
<dbReference type="Pfam" id="PF00069">
    <property type="entry name" value="Pkinase"/>
    <property type="match status" value="1"/>
</dbReference>
<dbReference type="InterPro" id="IPR000961">
    <property type="entry name" value="AGC-kinase_C"/>
</dbReference>
<dbReference type="PANTHER" id="PTHR24353">
    <property type="entry name" value="CYCLIC NUCLEOTIDE-DEPENDENT PROTEIN KINASE"/>
    <property type="match status" value="1"/>
</dbReference>
<feature type="domain" description="AGC-kinase C-terminal" evidence="7">
    <location>
        <begin position="211"/>
        <end position="266"/>
    </location>
</feature>
<dbReference type="EMBL" id="JBGBPQ010000010">
    <property type="protein sequence ID" value="KAL1518919.1"/>
    <property type="molecule type" value="Genomic_DNA"/>
</dbReference>
<evidence type="ECO:0000256" key="2">
    <source>
        <dbReference type="ARBA" id="ARBA00022679"/>
    </source>
</evidence>
<dbReference type="GO" id="GO:0005952">
    <property type="term" value="C:cAMP-dependent protein kinase complex"/>
    <property type="evidence" value="ECO:0007669"/>
    <property type="project" value="TreeGrafter"/>
</dbReference>
<evidence type="ECO:0000256" key="4">
    <source>
        <dbReference type="ARBA" id="ARBA00022777"/>
    </source>
</evidence>
<keyword evidence="9" id="KW-1185">Reference proteome</keyword>
<proteinExistence type="predicted"/>
<comment type="caution">
    <text evidence="8">The sequence shown here is derived from an EMBL/GenBank/DDBJ whole genome shotgun (WGS) entry which is preliminary data.</text>
</comment>
<evidence type="ECO:0000256" key="3">
    <source>
        <dbReference type="ARBA" id="ARBA00022741"/>
    </source>
</evidence>
<dbReference type="Gene3D" id="1.10.510.10">
    <property type="entry name" value="Transferase(Phosphotransferase) domain 1"/>
    <property type="match status" value="1"/>
</dbReference>
<evidence type="ECO:0000256" key="1">
    <source>
        <dbReference type="ARBA" id="ARBA00022527"/>
    </source>
</evidence>
<evidence type="ECO:0000259" key="6">
    <source>
        <dbReference type="PROSITE" id="PS50011"/>
    </source>
</evidence>
<keyword evidence="4" id="KW-0418">Kinase</keyword>
<evidence type="ECO:0000313" key="8">
    <source>
        <dbReference type="EMBL" id="KAL1518919.1"/>
    </source>
</evidence>
<evidence type="ECO:0000256" key="5">
    <source>
        <dbReference type="ARBA" id="ARBA00022840"/>
    </source>
</evidence>
<evidence type="ECO:0000259" key="7">
    <source>
        <dbReference type="PROSITE" id="PS51285"/>
    </source>
</evidence>
<dbReference type="PROSITE" id="PS50011">
    <property type="entry name" value="PROTEIN_KINASE_DOM"/>
    <property type="match status" value="1"/>
</dbReference>
<reference evidence="8 9" key="1">
    <citation type="journal article" date="2024" name="Science">
        <title>Giant polyketide synthase enzymes in the biosynthesis of giant marine polyether toxins.</title>
        <authorList>
            <person name="Fallon T.R."/>
            <person name="Shende V.V."/>
            <person name="Wierzbicki I.H."/>
            <person name="Pendleton A.L."/>
            <person name="Watervoot N.F."/>
            <person name="Auber R.P."/>
            <person name="Gonzalez D.J."/>
            <person name="Wisecaver J.H."/>
            <person name="Moore B.S."/>
        </authorList>
    </citation>
    <scope>NUCLEOTIDE SEQUENCE [LARGE SCALE GENOMIC DNA]</scope>
    <source>
        <strain evidence="8 9">12B1</strain>
    </source>
</reference>
<accession>A0AB34JE47</accession>
<dbReference type="InterPro" id="IPR000719">
    <property type="entry name" value="Prot_kinase_dom"/>
</dbReference>
<keyword evidence="2" id="KW-0808">Transferase</keyword>
<dbReference type="GO" id="GO:0005524">
    <property type="term" value="F:ATP binding"/>
    <property type="evidence" value="ECO:0007669"/>
    <property type="project" value="UniProtKB-KW"/>
</dbReference>
<protein>
    <recommendedName>
        <fullName evidence="10">Protein kinase domain-containing protein</fullName>
    </recommendedName>
</protein>
<evidence type="ECO:0008006" key="10">
    <source>
        <dbReference type="Google" id="ProtNLM"/>
    </source>
</evidence>
<dbReference type="FunFam" id="1.10.510.10:FF:000005">
    <property type="entry name" value="cAMP-dependent protein kinase catalytic subunit alpha"/>
    <property type="match status" value="1"/>
</dbReference>